<name>A0A0A0HJ05_9RHOB</name>
<dbReference type="InterPro" id="IPR029063">
    <property type="entry name" value="SAM-dependent_MTases_sf"/>
</dbReference>
<keyword evidence="2" id="KW-0808">Transferase</keyword>
<reference evidence="2 3" key="1">
    <citation type="submission" date="2013-01" db="EMBL/GenBank/DDBJ databases">
        <authorList>
            <person name="Fiebig A."/>
            <person name="Goeker M."/>
            <person name="Klenk H.-P.P."/>
        </authorList>
    </citation>
    <scope>NUCLEOTIDE SEQUENCE [LARGE SCALE GENOMIC DNA]</scope>
    <source>
        <strain evidence="2 3">DSM 17069</strain>
    </source>
</reference>
<evidence type="ECO:0000313" key="3">
    <source>
        <dbReference type="Proteomes" id="UP000030021"/>
    </source>
</evidence>
<dbReference type="PANTHER" id="PTHR34203">
    <property type="entry name" value="METHYLTRANSFERASE, FKBM FAMILY PROTEIN"/>
    <property type="match status" value="1"/>
</dbReference>
<dbReference type="OrthoDB" id="5679686at2"/>
<dbReference type="GO" id="GO:0008168">
    <property type="term" value="F:methyltransferase activity"/>
    <property type="evidence" value="ECO:0007669"/>
    <property type="project" value="UniProtKB-KW"/>
</dbReference>
<dbReference type="Pfam" id="PF05050">
    <property type="entry name" value="Methyltransf_21"/>
    <property type="match status" value="1"/>
</dbReference>
<dbReference type="InterPro" id="IPR006342">
    <property type="entry name" value="FkbM_mtfrase"/>
</dbReference>
<comment type="caution">
    <text evidence="2">The sequence shown here is derived from an EMBL/GenBank/DDBJ whole genome shotgun (WGS) entry which is preliminary data.</text>
</comment>
<dbReference type="STRING" id="215743.ROSMUCSMR3_03607"/>
<dbReference type="AlphaFoldDB" id="A0A0A0HJ05"/>
<dbReference type="HOGENOM" id="CLU_083596_0_0_5"/>
<dbReference type="EMBL" id="AONH01000016">
    <property type="protein sequence ID" value="KGM86664.1"/>
    <property type="molecule type" value="Genomic_DNA"/>
</dbReference>
<proteinExistence type="predicted"/>
<dbReference type="Gene3D" id="3.40.50.150">
    <property type="entry name" value="Vaccinia Virus protein VP39"/>
    <property type="match status" value="1"/>
</dbReference>
<gene>
    <name evidence="2" type="ORF">rosmuc_02957</name>
</gene>
<organism evidence="2 3">
    <name type="scientific">Roseovarius mucosus DSM 17069</name>
    <dbReference type="NCBI Taxonomy" id="1288298"/>
    <lineage>
        <taxon>Bacteria</taxon>
        <taxon>Pseudomonadati</taxon>
        <taxon>Pseudomonadota</taxon>
        <taxon>Alphaproteobacteria</taxon>
        <taxon>Rhodobacterales</taxon>
        <taxon>Roseobacteraceae</taxon>
        <taxon>Roseovarius</taxon>
    </lineage>
</organism>
<accession>A0A0A0HJ05</accession>
<dbReference type="RefSeq" id="WP_037268502.1">
    <property type="nucleotide sequence ID" value="NZ_KN293975.1"/>
</dbReference>
<keyword evidence="2" id="KW-0489">Methyltransferase</keyword>
<dbReference type="PANTHER" id="PTHR34203:SF15">
    <property type="entry name" value="SLL1173 PROTEIN"/>
    <property type="match status" value="1"/>
</dbReference>
<evidence type="ECO:0000259" key="1">
    <source>
        <dbReference type="Pfam" id="PF05050"/>
    </source>
</evidence>
<dbReference type="Proteomes" id="UP000030021">
    <property type="component" value="Unassembled WGS sequence"/>
</dbReference>
<sequence length="280" mass="31116">MIVSGTRRPNILTSRFFRLRFALAQALGMTIEVRSDVGRYRFRCRSYTEYKRAVTLLQKEEGTIRWLRDTLRPGDTFCDIGANIGLYSVFSGPLVGETGQILSFEPHAANALSLMQNIALNGLARRTKVISAALGDRNGFFDFNIIEATAGSAMSQLGRTLDGHERPFVPVLRECKAAFTLDHLVSEGVVPPPDVVKIDVDGNELLVLDGMRILLTSAKRPRSIQVEVSHHYEAELDAFMDTHGYRAHERHRTDIGLRKLARGADPVLIAHNAIYKPSAA</sequence>
<dbReference type="InterPro" id="IPR052514">
    <property type="entry name" value="SAM-dependent_MTase"/>
</dbReference>
<evidence type="ECO:0000313" key="2">
    <source>
        <dbReference type="EMBL" id="KGM86664.1"/>
    </source>
</evidence>
<protein>
    <submittedName>
        <fullName evidence="2">Methyltransferase, FkbM family</fullName>
    </submittedName>
</protein>
<dbReference type="GO" id="GO:0032259">
    <property type="term" value="P:methylation"/>
    <property type="evidence" value="ECO:0007669"/>
    <property type="project" value="UniProtKB-KW"/>
</dbReference>
<dbReference type="NCBIfam" id="TIGR01444">
    <property type="entry name" value="fkbM_fam"/>
    <property type="match status" value="1"/>
</dbReference>
<dbReference type="SUPFAM" id="SSF53335">
    <property type="entry name" value="S-adenosyl-L-methionine-dependent methyltransferases"/>
    <property type="match status" value="1"/>
</dbReference>
<dbReference type="PATRIC" id="fig|1288298.3.peg.2970"/>
<feature type="domain" description="Methyltransferase FkbM" evidence="1">
    <location>
        <begin position="79"/>
        <end position="246"/>
    </location>
</feature>
<dbReference type="eggNOG" id="COG2520">
    <property type="taxonomic scope" value="Bacteria"/>
</dbReference>